<feature type="compositionally biased region" description="Basic residues" evidence="1">
    <location>
        <begin position="103"/>
        <end position="115"/>
    </location>
</feature>
<proteinExistence type="predicted"/>
<evidence type="ECO:0000313" key="3">
    <source>
        <dbReference type="Proteomes" id="UP000041254"/>
    </source>
</evidence>
<dbReference type="VEuPathDB" id="CryptoDB:Vbra_14826"/>
<feature type="region of interest" description="Disordered" evidence="1">
    <location>
        <begin position="184"/>
        <end position="205"/>
    </location>
</feature>
<gene>
    <name evidence="2" type="ORF">Vbra_14826</name>
</gene>
<dbReference type="Gene3D" id="1.20.5.2050">
    <property type="match status" value="2"/>
</dbReference>
<name>A0A0G4FB56_VITBC</name>
<feature type="compositionally biased region" description="Pro residues" evidence="1">
    <location>
        <begin position="9"/>
        <end position="27"/>
    </location>
</feature>
<keyword evidence="3" id="KW-1185">Reference proteome</keyword>
<feature type="compositionally biased region" description="Basic and acidic residues" evidence="1">
    <location>
        <begin position="134"/>
        <end position="150"/>
    </location>
</feature>
<feature type="region of interest" description="Disordered" evidence="1">
    <location>
        <begin position="1"/>
        <end position="151"/>
    </location>
</feature>
<dbReference type="EMBL" id="CDMY01000396">
    <property type="protein sequence ID" value="CEM09874.1"/>
    <property type="molecule type" value="Genomic_DNA"/>
</dbReference>
<protein>
    <submittedName>
        <fullName evidence="2">Uncharacterized protein</fullName>
    </submittedName>
</protein>
<dbReference type="Proteomes" id="UP000041254">
    <property type="component" value="Unassembled WGS sequence"/>
</dbReference>
<feature type="compositionally biased region" description="Basic residues" evidence="1">
    <location>
        <begin position="62"/>
        <end position="72"/>
    </location>
</feature>
<evidence type="ECO:0000313" key="2">
    <source>
        <dbReference type="EMBL" id="CEM09874.1"/>
    </source>
</evidence>
<accession>A0A0G4FB56</accession>
<sequence>MCPTYLTPQPFPAPRLPAEPPPPPPSWPSLHQPPTHRCEKISVSMELDGPDEDEYPLSALLAHKKVNKRHRTAGVGDDEEWEGGADEASSEEEEEEEEEKASGRRGRAKKSRKTANKAAGRSVGGRKAGRRKAGGREAGGRKRRELDRATRVSLSVRPLPRKKAIQTVVLRRERRAINAVMPPRTESDMMPHKHPAPSVPLEPMTSTRPNNMTIIPSGVYKSRQPGVTFDSTNNQWKVQAPGDENRYIKEFCVLKMGMKEAQEAAEALAKQVWGDRTERGGGWAPPKSGITGVHWHKQGKFWYAQWQQNKQQKQSSPFHPCDYGGSDGAKQACAALRAEMVQLHYHMGT</sequence>
<dbReference type="AlphaFoldDB" id="A0A0G4FB56"/>
<reference evidence="2 3" key="1">
    <citation type="submission" date="2014-11" db="EMBL/GenBank/DDBJ databases">
        <authorList>
            <person name="Zhu J."/>
            <person name="Qi W."/>
            <person name="Song R."/>
        </authorList>
    </citation>
    <scope>NUCLEOTIDE SEQUENCE [LARGE SCALE GENOMIC DNA]</scope>
</reference>
<organism evidence="2 3">
    <name type="scientific">Vitrella brassicaformis (strain CCMP3155)</name>
    <dbReference type="NCBI Taxonomy" id="1169540"/>
    <lineage>
        <taxon>Eukaryota</taxon>
        <taxon>Sar</taxon>
        <taxon>Alveolata</taxon>
        <taxon>Colpodellida</taxon>
        <taxon>Vitrellaceae</taxon>
        <taxon>Vitrella</taxon>
    </lineage>
</organism>
<feature type="compositionally biased region" description="Acidic residues" evidence="1">
    <location>
        <begin position="76"/>
        <end position="99"/>
    </location>
</feature>
<dbReference type="InParanoid" id="A0A0G4FB56"/>
<evidence type="ECO:0000256" key="1">
    <source>
        <dbReference type="SAM" id="MobiDB-lite"/>
    </source>
</evidence>